<dbReference type="EMBL" id="JAVRHT010000003">
    <property type="protein sequence ID" value="MDT0630605.1"/>
    <property type="molecule type" value="Genomic_DNA"/>
</dbReference>
<organism evidence="2 3">
    <name type="scientific">Rubrivirga litoralis</name>
    <dbReference type="NCBI Taxonomy" id="3075598"/>
    <lineage>
        <taxon>Bacteria</taxon>
        <taxon>Pseudomonadati</taxon>
        <taxon>Rhodothermota</taxon>
        <taxon>Rhodothermia</taxon>
        <taxon>Rhodothermales</taxon>
        <taxon>Rubricoccaceae</taxon>
        <taxon>Rubrivirga</taxon>
    </lineage>
</organism>
<keyword evidence="1" id="KW-0812">Transmembrane</keyword>
<dbReference type="Proteomes" id="UP001267426">
    <property type="component" value="Unassembled WGS sequence"/>
</dbReference>
<comment type="caution">
    <text evidence="2">The sequence shown here is derived from an EMBL/GenBank/DDBJ whole genome shotgun (WGS) entry which is preliminary data.</text>
</comment>
<evidence type="ECO:0000256" key="1">
    <source>
        <dbReference type="SAM" id="Phobius"/>
    </source>
</evidence>
<protein>
    <submittedName>
        <fullName evidence="2">Uncharacterized protein</fullName>
    </submittedName>
</protein>
<evidence type="ECO:0000313" key="2">
    <source>
        <dbReference type="EMBL" id="MDT0630605.1"/>
    </source>
</evidence>
<keyword evidence="3" id="KW-1185">Reference proteome</keyword>
<feature type="transmembrane region" description="Helical" evidence="1">
    <location>
        <begin position="95"/>
        <end position="113"/>
    </location>
</feature>
<gene>
    <name evidence="2" type="ORF">RM540_02495</name>
</gene>
<reference evidence="2 3" key="1">
    <citation type="submission" date="2023-09" db="EMBL/GenBank/DDBJ databases">
        <authorList>
            <person name="Rey-Velasco X."/>
        </authorList>
    </citation>
    <scope>NUCLEOTIDE SEQUENCE [LARGE SCALE GENOMIC DNA]</scope>
    <source>
        <strain evidence="2 3">F394</strain>
    </source>
</reference>
<name>A0ABU3BN08_9BACT</name>
<feature type="transmembrane region" description="Helical" evidence="1">
    <location>
        <begin position="125"/>
        <end position="144"/>
    </location>
</feature>
<dbReference type="RefSeq" id="WP_311661819.1">
    <property type="nucleotide sequence ID" value="NZ_JAVRHT010000003.1"/>
</dbReference>
<evidence type="ECO:0000313" key="3">
    <source>
        <dbReference type="Proteomes" id="UP001267426"/>
    </source>
</evidence>
<keyword evidence="1" id="KW-0472">Membrane</keyword>
<feature type="transmembrane region" description="Helical" evidence="1">
    <location>
        <begin position="25"/>
        <end position="51"/>
    </location>
</feature>
<keyword evidence="1" id="KW-1133">Transmembrane helix</keyword>
<sequence length="155" mass="16052">MDTHGTHPPAGGAPGAGRSSFDLPLFVAALGSLLLAVPGAVGFAFIVSVLWDSSWQANDEAVASAAAIALPLVGFYLLVGYWRSGFVGARPPRPAWFWWLSAAYNGLGLAIVVAETWGPNAGVPLLYVALAVAWTGFMVALGVSRATGLGRRARS</sequence>
<proteinExistence type="predicted"/>
<accession>A0ABU3BN08</accession>
<feature type="transmembrane region" description="Helical" evidence="1">
    <location>
        <begin position="63"/>
        <end position="83"/>
    </location>
</feature>